<dbReference type="AlphaFoldDB" id="A0A2T3AIG6"/>
<proteinExistence type="predicted"/>
<gene>
    <name evidence="2" type="ORF">BD289DRAFT_479604</name>
</gene>
<dbReference type="OrthoDB" id="3545073at2759"/>
<feature type="compositionally biased region" description="Polar residues" evidence="1">
    <location>
        <begin position="438"/>
        <end position="448"/>
    </location>
</feature>
<sequence>MPYWSLTPEPRPASSLPEPSSTTTSTERAASKAPSADSSDDPISMPSASPRFPSTVAPRTQSYQVISRSAVLPPPRPDQDAHVTPRKIVQQAPSMATHSPALDAAKAASTTPKHRDSGMAKGTGPGLSLSSRRRHRPSVTYNLKELTYKARSPSKPSLPQKEPGADSVISPLSPRPSRSSTATPPVYNLKDLIGQTKMSRATQRAARKFMRKWDKDRASHNKTLKRPAQEDDQQNYPQDQEDDEHGDDQQLEADLQMHQQQPSKRQKIAQDAHVSATAPPPQPATTWLGPATVSGASDNAAKLISYLAPILRNRGVTDPYAILKLDWFKELLTLPQQRTIQWNTTGRPTTWSYRHKIDLSSLLIQITGERPPQPCERCASGCGLYDGCFVISSKINPGTIYGCANCLYNGRQTFCSLKEWGKSRSKLAPAAAAPTTTHGVNRASTASHNEVAKENPVTTATPVSIQHRQGAIQQDNQSAYASHQATSLVVTGVSTTSLRTMEPWEKAPGRIRSSASDRPENIAFSKSYLASGSGIQVCNEASFKIEVIRSGHSHRMPRQPGIMRLCSIAAGKLTVKMEQEEPFAIGPHGMFRIGPHTSCFVESDLYDDVVVHITSIQTDDD</sequence>
<feature type="region of interest" description="Disordered" evidence="1">
    <location>
        <begin position="1"/>
        <end position="291"/>
    </location>
</feature>
<dbReference type="Pfam" id="PF12511">
    <property type="entry name" value="DUF3716"/>
    <property type="match status" value="1"/>
</dbReference>
<reference evidence="2 3" key="1">
    <citation type="journal article" date="2018" name="Mycol. Prog.">
        <title>Coniella lustricola, a new species from submerged detritus.</title>
        <authorList>
            <person name="Raudabaugh D.B."/>
            <person name="Iturriaga T."/>
            <person name="Carver A."/>
            <person name="Mondo S."/>
            <person name="Pangilinan J."/>
            <person name="Lipzen A."/>
            <person name="He G."/>
            <person name="Amirebrahimi M."/>
            <person name="Grigoriev I.V."/>
            <person name="Miller A.N."/>
        </authorList>
    </citation>
    <scope>NUCLEOTIDE SEQUENCE [LARGE SCALE GENOMIC DNA]</scope>
    <source>
        <strain evidence="2 3">B22-T-1</strain>
    </source>
</reference>
<dbReference type="STRING" id="2025994.A0A2T3AIG6"/>
<protein>
    <submittedName>
        <fullName evidence="2">Uncharacterized protein</fullName>
    </submittedName>
</protein>
<feature type="region of interest" description="Disordered" evidence="1">
    <location>
        <begin position="431"/>
        <end position="457"/>
    </location>
</feature>
<feature type="compositionally biased region" description="Low complexity" evidence="1">
    <location>
        <begin position="12"/>
        <end position="50"/>
    </location>
</feature>
<evidence type="ECO:0000256" key="1">
    <source>
        <dbReference type="SAM" id="MobiDB-lite"/>
    </source>
</evidence>
<dbReference type="Proteomes" id="UP000241462">
    <property type="component" value="Unassembled WGS sequence"/>
</dbReference>
<dbReference type="InterPro" id="IPR022190">
    <property type="entry name" value="DUF3716"/>
</dbReference>
<dbReference type="EMBL" id="KZ678385">
    <property type="protein sequence ID" value="PSR99223.1"/>
    <property type="molecule type" value="Genomic_DNA"/>
</dbReference>
<organism evidence="2 3">
    <name type="scientific">Coniella lustricola</name>
    <dbReference type="NCBI Taxonomy" id="2025994"/>
    <lineage>
        <taxon>Eukaryota</taxon>
        <taxon>Fungi</taxon>
        <taxon>Dikarya</taxon>
        <taxon>Ascomycota</taxon>
        <taxon>Pezizomycotina</taxon>
        <taxon>Sordariomycetes</taxon>
        <taxon>Sordariomycetidae</taxon>
        <taxon>Diaporthales</taxon>
        <taxon>Schizoparmaceae</taxon>
        <taxon>Coniella</taxon>
    </lineage>
</organism>
<evidence type="ECO:0000313" key="2">
    <source>
        <dbReference type="EMBL" id="PSR99223.1"/>
    </source>
</evidence>
<feature type="compositionally biased region" description="Low complexity" evidence="1">
    <location>
        <begin position="170"/>
        <end position="185"/>
    </location>
</feature>
<feature type="compositionally biased region" description="Acidic residues" evidence="1">
    <location>
        <begin position="239"/>
        <end position="251"/>
    </location>
</feature>
<feature type="compositionally biased region" description="Polar residues" evidence="1">
    <location>
        <begin position="57"/>
        <end position="67"/>
    </location>
</feature>
<dbReference type="InParanoid" id="A0A2T3AIG6"/>
<keyword evidence="3" id="KW-1185">Reference proteome</keyword>
<evidence type="ECO:0000313" key="3">
    <source>
        <dbReference type="Proteomes" id="UP000241462"/>
    </source>
</evidence>
<accession>A0A2T3AIG6</accession>
<name>A0A2T3AIG6_9PEZI</name>